<feature type="region of interest" description="Disordered" evidence="1">
    <location>
        <begin position="50"/>
        <end position="72"/>
    </location>
</feature>
<organism evidence="2">
    <name type="scientific">Mesocestoides corti</name>
    <name type="common">Flatworm</name>
    <dbReference type="NCBI Taxonomy" id="53468"/>
    <lineage>
        <taxon>Eukaryota</taxon>
        <taxon>Metazoa</taxon>
        <taxon>Spiralia</taxon>
        <taxon>Lophotrochozoa</taxon>
        <taxon>Platyhelminthes</taxon>
        <taxon>Cestoda</taxon>
        <taxon>Eucestoda</taxon>
        <taxon>Cyclophyllidea</taxon>
        <taxon>Mesocestoididae</taxon>
        <taxon>Mesocestoides</taxon>
    </lineage>
</organism>
<proteinExistence type="predicted"/>
<name>A0A5K3EUI3_MESCO</name>
<sequence>METQEHDQEDRDLNDEILIVTSAFRGHRNGKICAVTTPTTQVILTNSLPSANATGASHSTEIDDNGEDDEEEYATCSVSDLVAAFEARAAEIAACDTTSICSESPCAPSTPLPHPPAPLNFPPLREPPNLEPAGGPREEEIPRAWNVPKPASFQYASKPPSRVYSTNHKRWSMSHSIGAQMSPALRYMQRSQRTSTLSRPASVSEDESNVIARRSAFIIPISDCRVKAAQSETLVEEATSRPQDQPISEKDWQNGLGFDVQSEQQNPLNDSVNARVKIRKCNTEQSPSGSNNECPAFGSADLQLNNSKLRERIIDVLERDEWNTTLPATIREQLECQPKKSHLRMQDMSDNDTLTKALNFERPKNSSSGETVGEDNELHQDRTVVEVQADKNSKELPESHDILKSTKWIPQDQSVRLKANWNATPSVETNRRLRDTPTSATTLIPIISSTQTPKISLLEEFRLLRQQNNWSSKPTVNMERPDTSYPMYSSFIEPRNFTNNQEVMSASTTEAFPLIKHPTNYGASATLQSPFDSSRAFFNSTNYAPYLRELESTVRRYFSDYDTDPAEKMAPDTTHVEVEDSGSDTEKTETFVHFAELPAPKKVASKEEVKGRVVELPRLLKTTTTNTTDDASSDCDQSYVGTSTEADSDVLSSTYGVPATK</sequence>
<feature type="compositionally biased region" description="Acidic residues" evidence="1">
    <location>
        <begin position="62"/>
        <end position="72"/>
    </location>
</feature>
<feature type="region of interest" description="Disordered" evidence="1">
    <location>
        <begin position="620"/>
        <end position="661"/>
    </location>
</feature>
<protein>
    <submittedName>
        <fullName evidence="2">Coronin</fullName>
    </submittedName>
</protein>
<dbReference type="AlphaFoldDB" id="A0A5K3EUI3"/>
<evidence type="ECO:0000313" key="2">
    <source>
        <dbReference type="WBParaSite" id="MCU_003199-RA"/>
    </source>
</evidence>
<dbReference type="WBParaSite" id="MCU_003199-RA">
    <property type="protein sequence ID" value="MCU_003199-RA"/>
    <property type="gene ID" value="MCU_003199"/>
</dbReference>
<feature type="region of interest" description="Disordered" evidence="1">
    <location>
        <begin position="360"/>
        <end position="380"/>
    </location>
</feature>
<accession>A0A5K3EUI3</accession>
<reference evidence="2" key="1">
    <citation type="submission" date="2019-11" db="UniProtKB">
        <authorList>
            <consortium name="WormBaseParasite"/>
        </authorList>
    </citation>
    <scope>IDENTIFICATION</scope>
</reference>
<evidence type="ECO:0000256" key="1">
    <source>
        <dbReference type="SAM" id="MobiDB-lite"/>
    </source>
</evidence>
<feature type="compositionally biased region" description="Polar residues" evidence="1">
    <location>
        <begin position="50"/>
        <end position="59"/>
    </location>
</feature>
<feature type="compositionally biased region" description="Polar residues" evidence="1">
    <location>
        <begin position="634"/>
        <end position="655"/>
    </location>
</feature>